<dbReference type="GO" id="GO:0009535">
    <property type="term" value="C:chloroplast thylakoid membrane"/>
    <property type="evidence" value="ECO:0007669"/>
    <property type="project" value="UniProtKB-SubCell"/>
</dbReference>
<evidence type="ECO:0000256" key="5">
    <source>
        <dbReference type="ARBA" id="ARBA00022989"/>
    </source>
</evidence>
<evidence type="ECO:0000256" key="6">
    <source>
        <dbReference type="ARBA" id="ARBA00023078"/>
    </source>
</evidence>
<dbReference type="AlphaFoldDB" id="A0A8A2H8G7"/>
<keyword evidence="5 10" id="KW-1133">Transmembrane helix</keyword>
<keyword evidence="3 10" id="KW-0812">Transmembrane</keyword>
<organism evidence="11">
    <name type="scientific">Nephroselmis pyriformis</name>
    <dbReference type="NCBI Taxonomy" id="156128"/>
    <lineage>
        <taxon>Eukaryota</taxon>
        <taxon>Viridiplantae</taxon>
        <taxon>Chlorophyta</taxon>
        <taxon>Nephroselmidophyceae</taxon>
        <taxon>Nephroselmidales</taxon>
        <taxon>Nephroselmidaceae</taxon>
        <taxon>Nephroselmis</taxon>
    </lineage>
</organism>
<keyword evidence="7 10" id="KW-0472">Membrane</keyword>
<dbReference type="HAMAP" id="MF_00433">
    <property type="entry name" value="Cytb6_f_PetL"/>
    <property type="match status" value="1"/>
</dbReference>
<evidence type="ECO:0000256" key="8">
    <source>
        <dbReference type="ARBA" id="ARBA00025197"/>
    </source>
</evidence>
<evidence type="ECO:0000256" key="1">
    <source>
        <dbReference type="ARBA" id="ARBA00004167"/>
    </source>
</evidence>
<evidence type="ECO:0000256" key="2">
    <source>
        <dbReference type="ARBA" id="ARBA00022448"/>
    </source>
</evidence>
<keyword evidence="6 10" id="KW-0793">Thylakoid</keyword>
<evidence type="ECO:0000256" key="3">
    <source>
        <dbReference type="ARBA" id="ARBA00022692"/>
    </source>
</evidence>
<accession>A0A8A2H8G7</accession>
<protein>
    <recommendedName>
        <fullName evidence="10">Cytochrome b6-f complex subunit 6</fullName>
    </recommendedName>
    <alternativeName>
        <fullName evidence="10">Cytochrome b6-f complex subunit PetL</fullName>
    </alternativeName>
    <alternativeName>
        <fullName evidence="10">Cytochrome b6-f complex subunit VI</fullName>
    </alternativeName>
</protein>
<gene>
    <name evidence="10 11" type="primary">petL</name>
</gene>
<dbReference type="GO" id="GO:0009055">
    <property type="term" value="F:electron transfer activity"/>
    <property type="evidence" value="ECO:0007669"/>
    <property type="project" value="InterPro"/>
</dbReference>
<name>A0A8A2H8G7_9CHLO</name>
<comment type="function">
    <text evidence="8 10">Component of the cytochrome b6-f complex, which mediates electron transfer between photosystem II (PSII) and photosystem I (PSI), cyclic electron flow around PSI, and state transitions. PetL is important for photoautotrophic growth as well as for electron transfer efficiency and stability of the cytochrome b6-f complex.</text>
</comment>
<keyword evidence="10" id="KW-0602">Photosynthesis</keyword>
<evidence type="ECO:0000313" key="11">
    <source>
        <dbReference type="EMBL" id="QSV37260.1"/>
    </source>
</evidence>
<sequence>MFTVISYFGLLAGALAFTVVTYLGLRAIKLI</sequence>
<dbReference type="GO" id="GO:0015979">
    <property type="term" value="P:photosynthesis"/>
    <property type="evidence" value="ECO:0007669"/>
    <property type="project" value="UniProtKB-KW"/>
</dbReference>
<geneLocation type="chloroplast" evidence="11"/>
<proteinExistence type="inferred from homology"/>
<dbReference type="GeneID" id="69223222"/>
<keyword evidence="4 10" id="KW-0249">Electron transport</keyword>
<evidence type="ECO:0000256" key="7">
    <source>
        <dbReference type="ARBA" id="ARBA00023136"/>
    </source>
</evidence>
<dbReference type="SUPFAM" id="SSF103436">
    <property type="entry name" value="PetL subunit of the cytochrome b6f complex"/>
    <property type="match status" value="1"/>
</dbReference>
<dbReference type="Pfam" id="PF05115">
    <property type="entry name" value="PetL"/>
    <property type="match status" value="1"/>
</dbReference>
<comment type="subunit">
    <text evidence="9 10">The 4 large subunits of the cytochrome b6-f complex are cytochrome b6, subunit IV (17 kDa polypeptide, PetD), cytochrome f and the Rieske protein, while the 4 small subunits are PetG, PetL, PetM and PetN. The complex functions as a dimer.</text>
</comment>
<feature type="transmembrane region" description="Helical" evidence="10">
    <location>
        <begin position="6"/>
        <end position="25"/>
    </location>
</feature>
<keyword evidence="11" id="KW-0934">Plastid</keyword>
<evidence type="ECO:0000256" key="4">
    <source>
        <dbReference type="ARBA" id="ARBA00022982"/>
    </source>
</evidence>
<keyword evidence="2 10" id="KW-0813">Transport</keyword>
<comment type="subcellular location">
    <subcellularLocation>
        <location evidence="1">Membrane</location>
        <topology evidence="1">Single-pass membrane protein</topology>
    </subcellularLocation>
    <subcellularLocation>
        <location evidence="10">Plastid</location>
        <location evidence="10">Chloroplast thylakoid membrane</location>
        <topology evidence="10">Single-pass membrane protein</topology>
    </subcellularLocation>
</comment>
<dbReference type="InterPro" id="IPR007802">
    <property type="entry name" value="Cyt_b6/f_cplx_su6"/>
</dbReference>
<evidence type="ECO:0000256" key="9">
    <source>
        <dbReference type="ARBA" id="ARBA00025834"/>
    </source>
</evidence>
<dbReference type="RefSeq" id="YP_010231191.1">
    <property type="nucleotide sequence ID" value="NC_059722.1"/>
</dbReference>
<reference evidence="11" key="1">
    <citation type="journal article" date="2021" name="Mitochondrial DNA Part B Resour">
        <title>A gene-rich and compact chloroplast genome of the green alga Nephroselmis pyriformis (N.Carter) Ettl 1982 from the shores of Mersin (Eastern Mediterranean Sea).</title>
        <authorList>
            <person name="Gastineau R."/>
            <person name="Konucu M."/>
            <person name="Tekdal D."/>
            <person name="Lemieux C."/>
            <person name="Turmel M."/>
            <person name="Witkowski A."/>
            <person name="Eker-Develi E."/>
        </authorList>
    </citation>
    <scope>NUCLEOTIDE SEQUENCE</scope>
    <source>
        <strain evidence="11">MED1</strain>
    </source>
</reference>
<dbReference type="EMBL" id="MW077730">
    <property type="protein sequence ID" value="QSV37260.1"/>
    <property type="molecule type" value="Genomic_DNA"/>
</dbReference>
<dbReference type="GO" id="GO:0009512">
    <property type="term" value="C:cytochrome b6f complex"/>
    <property type="evidence" value="ECO:0007669"/>
    <property type="project" value="InterPro"/>
</dbReference>
<keyword evidence="11" id="KW-0150">Chloroplast</keyword>
<evidence type="ECO:0000256" key="10">
    <source>
        <dbReference type="HAMAP-Rule" id="MF_00433"/>
    </source>
</evidence>
<comment type="similarity">
    <text evidence="10">Belongs to the PetL family.</text>
</comment>